<dbReference type="PANTHER" id="PTHR10615:SF219">
    <property type="entry name" value="HISTONE ACETYLTRANSFERASE KAT5"/>
    <property type="match status" value="1"/>
</dbReference>
<feature type="transmembrane region" description="Helical" evidence="20">
    <location>
        <begin position="20"/>
        <end position="37"/>
    </location>
</feature>
<feature type="transmembrane region" description="Helical" evidence="20">
    <location>
        <begin position="213"/>
        <end position="231"/>
    </location>
</feature>
<proteinExistence type="inferred from homology"/>
<organism evidence="22 23">
    <name type="scientific">Auxenochlorella protothecoides</name>
    <name type="common">Green microalga</name>
    <name type="synonym">Chlorella protothecoides</name>
    <dbReference type="NCBI Taxonomy" id="3075"/>
    <lineage>
        <taxon>Eukaryota</taxon>
        <taxon>Viridiplantae</taxon>
        <taxon>Chlorophyta</taxon>
        <taxon>core chlorophytes</taxon>
        <taxon>Trebouxiophyceae</taxon>
        <taxon>Chlorellales</taxon>
        <taxon>Chlorellaceae</taxon>
        <taxon>Auxenochlorella</taxon>
    </lineage>
</organism>
<evidence type="ECO:0000256" key="7">
    <source>
        <dbReference type="ARBA" id="ARBA00022679"/>
    </source>
</evidence>
<dbReference type="Pfam" id="PF17772">
    <property type="entry name" value="zf-MYST"/>
    <property type="match status" value="1"/>
</dbReference>
<evidence type="ECO:0000256" key="10">
    <source>
        <dbReference type="ARBA" id="ARBA00022771"/>
    </source>
</evidence>
<dbReference type="Pfam" id="PF08449">
    <property type="entry name" value="UAA"/>
    <property type="match status" value="1"/>
</dbReference>
<evidence type="ECO:0000259" key="21">
    <source>
        <dbReference type="PROSITE" id="PS51726"/>
    </source>
</evidence>
<feature type="non-terminal residue" evidence="22">
    <location>
        <position position="1"/>
    </location>
</feature>
<dbReference type="FunFam" id="1.10.10.10:FF:000022">
    <property type="entry name" value="Histone acetyltransferase"/>
    <property type="match status" value="1"/>
</dbReference>
<dbReference type="GO" id="GO:0008270">
    <property type="term" value="F:zinc ion binding"/>
    <property type="evidence" value="ECO:0007669"/>
    <property type="project" value="UniProtKB-KW"/>
</dbReference>
<evidence type="ECO:0000256" key="1">
    <source>
        <dbReference type="ARBA" id="ARBA00004123"/>
    </source>
</evidence>
<dbReference type="Pfam" id="PF01853">
    <property type="entry name" value="MOZ_SAS"/>
    <property type="match status" value="1"/>
</dbReference>
<comment type="subcellular location">
    <subcellularLocation>
        <location evidence="2">Membrane</location>
        <topology evidence="2">Multi-pass membrane protein</topology>
    </subcellularLocation>
    <subcellularLocation>
        <location evidence="1">Nucleus</location>
    </subcellularLocation>
</comment>
<dbReference type="Gene3D" id="2.30.30.140">
    <property type="match status" value="1"/>
</dbReference>
<dbReference type="InterPro" id="IPR040706">
    <property type="entry name" value="Zf-MYST"/>
</dbReference>
<comment type="caution">
    <text evidence="22">The sequence shown here is derived from an EMBL/GenBank/DDBJ whole genome shotgun (WGS) entry which is preliminary data.</text>
</comment>
<evidence type="ECO:0000256" key="15">
    <source>
        <dbReference type="ARBA" id="ARBA00023136"/>
    </source>
</evidence>
<dbReference type="PROSITE" id="PS51726">
    <property type="entry name" value="MYST_HAT"/>
    <property type="match status" value="1"/>
</dbReference>
<dbReference type="InterPro" id="IPR050603">
    <property type="entry name" value="MYST_HAT"/>
</dbReference>
<evidence type="ECO:0000256" key="14">
    <source>
        <dbReference type="ARBA" id="ARBA00023015"/>
    </source>
</evidence>
<keyword evidence="18" id="KW-0012">Acyltransferase</keyword>
<dbReference type="InterPro" id="IPR036388">
    <property type="entry name" value="WH-like_DNA-bd_sf"/>
</dbReference>
<keyword evidence="10" id="KW-0863">Zinc-finger</keyword>
<evidence type="ECO:0000313" key="23">
    <source>
        <dbReference type="Proteomes" id="UP000279271"/>
    </source>
</evidence>
<keyword evidence="11" id="KW-0862">Zinc</keyword>
<evidence type="ECO:0000256" key="13">
    <source>
        <dbReference type="ARBA" id="ARBA00022990"/>
    </source>
</evidence>
<evidence type="ECO:0000313" key="22">
    <source>
        <dbReference type="EMBL" id="RMZ52717.1"/>
    </source>
</evidence>
<dbReference type="FunFam" id="3.30.60.60:FF:000001">
    <property type="entry name" value="Histone acetyltransferase"/>
    <property type="match status" value="1"/>
</dbReference>
<evidence type="ECO:0000256" key="20">
    <source>
        <dbReference type="SAM" id="Phobius"/>
    </source>
</evidence>
<dbReference type="Gene3D" id="1.10.10.10">
    <property type="entry name" value="Winged helix-like DNA-binding domain superfamily/Winged helix DNA-binding domain"/>
    <property type="match status" value="1"/>
</dbReference>
<keyword evidence="13" id="KW-0007">Acetylation</keyword>
<keyword evidence="15 20" id="KW-0472">Membrane</keyword>
<evidence type="ECO:0000256" key="2">
    <source>
        <dbReference type="ARBA" id="ARBA00004141"/>
    </source>
</evidence>
<accession>A0A3M7KQS8</accession>
<evidence type="ECO:0000256" key="17">
    <source>
        <dbReference type="ARBA" id="ARBA00023242"/>
    </source>
</evidence>
<reference evidence="23" key="1">
    <citation type="journal article" date="2018" name="Algal Res.">
        <title>Characterization of plant carbon substrate utilization by Auxenochlorella protothecoides.</title>
        <authorList>
            <person name="Vogler B.W."/>
            <person name="Starkenburg S.R."/>
            <person name="Sudasinghe N."/>
            <person name="Schambach J.Y."/>
            <person name="Rollin J.A."/>
            <person name="Pattathil S."/>
            <person name="Barry A.N."/>
        </authorList>
    </citation>
    <scope>NUCLEOTIDE SEQUENCE [LARGE SCALE GENOMIC DNA]</scope>
    <source>
        <strain evidence="23">UTEX 25</strain>
    </source>
</reference>
<sequence length="700" mass="78675">ETLSTKRFGPELKRFTHLPALNGVQSWACFVWAYVLLKIFEKGHSKMPPITAYWKPAVSNSIGPACGMQALKYISYPAQVLAKSSKMIPVMLVGTVLHGKSYSVVEYTCCSLISAGISLFALRSSTKVTSKLAHPNAPLGYFLCFVNLTLDGYTNAAQDEIHRKHEGGSALHMMCWMNFWCGLFYVPFLFGLTNTGRELLAFCIQYPEAGRDVLLFCLCGAVGQLFIFHTIRRFGSLINTLITTTRKFFNILLSVLWSGNPLLGQQWVAVAMSRHARSEPAVLDARREEGYGIGTRVSCEATVDGVHHPAEIVERKLDKAVDKRLDEWVPASRISGLHSVGSGEGLSRASTAPASDLLAGLTGDQKMTRRLKRQFAEMHHVGPGVEELPPLDQHAEKEHQEKTKVKNVQSIELGRYQMDTWYYSPYPEPHASCERLYICEYTLKYFRKRRTLLRHLAKTPLRAPPGDEIYRSPPPPASDPGRVGGAIASPPLSMYEVDGKKAKVYCQNLCLLSKLFLDHKTLYYDVDPFLFYVLCERDAHGSHVVGYFSKEKDSAEGNNLACILTLPAHQRKGYGRFLIAFSYELSKKEGRLGSPERPLSDLGAVSYRSYWMRAILEALRDHRSAMSIKDISEATAIRTDDVVKTLESLSLIKYWKGDHIISVTQKIIEEHMRSIANQKTIDIDVSRLHWTPYGKLDGRR</sequence>
<feature type="transmembrane region" description="Helical" evidence="20">
    <location>
        <begin position="173"/>
        <end position="193"/>
    </location>
</feature>
<keyword evidence="6" id="KW-0813">Transport</keyword>
<dbReference type="CDD" id="cd04301">
    <property type="entry name" value="NAT_SF"/>
    <property type="match status" value="1"/>
</dbReference>
<evidence type="ECO:0000256" key="11">
    <source>
        <dbReference type="ARBA" id="ARBA00022833"/>
    </source>
</evidence>
<dbReference type="PANTHER" id="PTHR10615">
    <property type="entry name" value="HISTONE ACETYLTRANSFERASE"/>
    <property type="match status" value="1"/>
</dbReference>
<dbReference type="FunFam" id="3.40.630.30:FF:000002">
    <property type="entry name" value="Histone acetyltransferase"/>
    <property type="match status" value="1"/>
</dbReference>
<dbReference type="GO" id="GO:0004402">
    <property type="term" value="F:histone acetyltransferase activity"/>
    <property type="evidence" value="ECO:0007669"/>
    <property type="project" value="InterPro"/>
</dbReference>
<evidence type="ECO:0000256" key="3">
    <source>
        <dbReference type="ARBA" id="ARBA00008349"/>
    </source>
</evidence>
<keyword evidence="17" id="KW-0539">Nucleus</keyword>
<evidence type="ECO:0000256" key="12">
    <source>
        <dbReference type="ARBA" id="ARBA00022989"/>
    </source>
</evidence>
<keyword evidence="14" id="KW-0805">Transcription regulation</keyword>
<keyword evidence="12 20" id="KW-1133">Transmembrane helix</keyword>
<evidence type="ECO:0000256" key="6">
    <source>
        <dbReference type="ARBA" id="ARBA00022448"/>
    </source>
</evidence>
<keyword evidence="16" id="KW-0804">Transcription</keyword>
<protein>
    <recommendedName>
        <fullName evidence="5">histone acetyltransferase</fullName>
        <ecNumber evidence="5">2.3.1.48</ecNumber>
    </recommendedName>
</protein>
<dbReference type="GO" id="GO:0016020">
    <property type="term" value="C:membrane"/>
    <property type="evidence" value="ECO:0007669"/>
    <property type="project" value="UniProtKB-SubCell"/>
</dbReference>
<evidence type="ECO:0000256" key="5">
    <source>
        <dbReference type="ARBA" id="ARBA00013184"/>
    </source>
</evidence>
<dbReference type="GO" id="GO:0005634">
    <property type="term" value="C:nucleus"/>
    <property type="evidence" value="ECO:0007669"/>
    <property type="project" value="UniProtKB-SubCell"/>
</dbReference>
<feature type="active site" description="Proton donor/acceptor" evidence="19">
    <location>
        <position position="596"/>
    </location>
</feature>
<dbReference type="SUPFAM" id="SSF55729">
    <property type="entry name" value="Acyl-CoA N-acyltransferases (Nat)"/>
    <property type="match status" value="1"/>
</dbReference>
<keyword evidence="8 20" id="KW-0812">Transmembrane</keyword>
<dbReference type="Gene3D" id="3.40.630.30">
    <property type="match status" value="1"/>
</dbReference>
<dbReference type="InterPro" id="IPR016181">
    <property type="entry name" value="Acyl_CoA_acyltransferase"/>
</dbReference>
<comment type="similarity">
    <text evidence="4">Belongs to the MYST (SAS/MOZ) family.</text>
</comment>
<evidence type="ECO:0000256" key="8">
    <source>
        <dbReference type="ARBA" id="ARBA00022692"/>
    </source>
</evidence>
<dbReference type="InterPro" id="IPR002717">
    <property type="entry name" value="HAT_MYST-type"/>
</dbReference>
<comment type="similarity">
    <text evidence="3">Belongs to the nucleotide-sugar transporter family. UDP-galactose:UMP antiporter (TC 2.A.7.11) subfamily.</text>
</comment>
<evidence type="ECO:0000256" key="4">
    <source>
        <dbReference type="ARBA" id="ARBA00010107"/>
    </source>
</evidence>
<dbReference type="Gene3D" id="3.30.60.60">
    <property type="entry name" value="N-acetyl transferase-like"/>
    <property type="match status" value="1"/>
</dbReference>
<dbReference type="InterPro" id="IPR016197">
    <property type="entry name" value="Chromo-like_dom_sf"/>
</dbReference>
<dbReference type="SUPFAM" id="SSF54160">
    <property type="entry name" value="Chromo domain-like"/>
    <property type="match status" value="1"/>
</dbReference>
<dbReference type="Proteomes" id="UP000279271">
    <property type="component" value="Unassembled WGS sequence"/>
</dbReference>
<gene>
    <name evidence="22" type="ORF">APUTEX25_000836</name>
</gene>
<dbReference type="InterPro" id="IPR013657">
    <property type="entry name" value="SCL35B1-4/HUT1"/>
</dbReference>
<dbReference type="EMBL" id="QOKY01000202">
    <property type="protein sequence ID" value="RMZ52717.1"/>
    <property type="molecule type" value="Genomic_DNA"/>
</dbReference>
<evidence type="ECO:0000256" key="18">
    <source>
        <dbReference type="ARBA" id="ARBA00023315"/>
    </source>
</evidence>
<dbReference type="GO" id="GO:0006355">
    <property type="term" value="P:regulation of DNA-templated transcription"/>
    <property type="evidence" value="ECO:0007669"/>
    <property type="project" value="InterPro"/>
</dbReference>
<evidence type="ECO:0000256" key="9">
    <source>
        <dbReference type="ARBA" id="ARBA00022723"/>
    </source>
</evidence>
<feature type="domain" description="MYST-type HAT" evidence="21">
    <location>
        <begin position="403"/>
        <end position="692"/>
    </location>
</feature>
<dbReference type="GO" id="GO:0055085">
    <property type="term" value="P:transmembrane transport"/>
    <property type="evidence" value="ECO:0007669"/>
    <property type="project" value="InterPro"/>
</dbReference>
<dbReference type="EC" id="2.3.1.48" evidence="5"/>
<keyword evidence="7" id="KW-0808">Transferase</keyword>
<dbReference type="AlphaFoldDB" id="A0A3M7KQS8"/>
<evidence type="ECO:0000256" key="16">
    <source>
        <dbReference type="ARBA" id="ARBA00023163"/>
    </source>
</evidence>
<keyword evidence="9" id="KW-0479">Metal-binding</keyword>
<evidence type="ECO:0000256" key="19">
    <source>
        <dbReference type="PIRSR" id="PIRSR602717-51"/>
    </source>
</evidence>
<name>A0A3M7KQS8_AUXPR</name>